<proteinExistence type="predicted"/>
<name>A0A413T2C5_9BACT</name>
<dbReference type="EMBL" id="QSFT01000007">
    <property type="protein sequence ID" value="RHA77243.1"/>
    <property type="molecule type" value="Genomic_DNA"/>
</dbReference>
<evidence type="ECO:0000313" key="1">
    <source>
        <dbReference type="EMBL" id="RHA77243.1"/>
    </source>
</evidence>
<protein>
    <submittedName>
        <fullName evidence="1">Uncharacterized protein</fullName>
    </submittedName>
</protein>
<dbReference type="AlphaFoldDB" id="A0A413T2C5"/>
<organism evidence="1 2">
    <name type="scientific">Phocaeicola coprophilus</name>
    <dbReference type="NCBI Taxonomy" id="387090"/>
    <lineage>
        <taxon>Bacteria</taxon>
        <taxon>Pseudomonadati</taxon>
        <taxon>Bacteroidota</taxon>
        <taxon>Bacteroidia</taxon>
        <taxon>Bacteroidales</taxon>
        <taxon>Bacteroidaceae</taxon>
        <taxon>Phocaeicola</taxon>
    </lineage>
</organism>
<comment type="caution">
    <text evidence="1">The sequence shown here is derived from an EMBL/GenBank/DDBJ whole genome shotgun (WGS) entry which is preliminary data.</text>
</comment>
<reference evidence="1 2" key="1">
    <citation type="submission" date="2018-08" db="EMBL/GenBank/DDBJ databases">
        <title>A genome reference for cultivated species of the human gut microbiota.</title>
        <authorList>
            <person name="Zou Y."/>
            <person name="Xue W."/>
            <person name="Luo G."/>
        </authorList>
    </citation>
    <scope>NUCLEOTIDE SEQUENCE [LARGE SCALE GENOMIC DNA]</scope>
    <source>
        <strain evidence="1 2">AM42-38</strain>
    </source>
</reference>
<evidence type="ECO:0000313" key="2">
    <source>
        <dbReference type="Proteomes" id="UP000283855"/>
    </source>
</evidence>
<dbReference type="Proteomes" id="UP000283855">
    <property type="component" value="Unassembled WGS sequence"/>
</dbReference>
<accession>A0A413T2C5</accession>
<gene>
    <name evidence="1" type="ORF">DW921_05015</name>
</gene>
<sequence length="131" mass="14797">MSKRIKTTILFFILLIISVIGNTLYTSSNLSESFFIHSEHTSDCQLQAPLPMAEKALRHLSDHSQTDLPAAAVLTHVEKKQDTKSALYAGTVPVRNSHNGFTDLEITIQTGRPPLPKRIEYYIYTLERIQI</sequence>